<dbReference type="Proteomes" id="UP000319499">
    <property type="component" value="Unassembled WGS sequence"/>
</dbReference>
<evidence type="ECO:0000313" key="3">
    <source>
        <dbReference type="EMBL" id="TWP26187.1"/>
    </source>
</evidence>
<dbReference type="GO" id="GO:0036503">
    <property type="term" value="P:ERAD pathway"/>
    <property type="evidence" value="ECO:0007669"/>
    <property type="project" value="TreeGrafter"/>
</dbReference>
<comment type="caution">
    <text evidence="3">The sequence shown here is derived from an EMBL/GenBank/DDBJ whole genome shotgun (WGS) entry which is preliminary data.</text>
</comment>
<accession>A0A563D7W8</accession>
<proteinExistence type="predicted"/>
<dbReference type="Pfam" id="PF00226">
    <property type="entry name" value="DnaJ"/>
    <property type="match status" value="1"/>
</dbReference>
<dbReference type="PRINTS" id="PR00625">
    <property type="entry name" value="JDOMAIN"/>
</dbReference>
<dbReference type="InterPro" id="IPR001623">
    <property type="entry name" value="DnaJ_domain"/>
</dbReference>
<dbReference type="GO" id="GO:0051087">
    <property type="term" value="F:protein-folding chaperone binding"/>
    <property type="evidence" value="ECO:0007669"/>
    <property type="project" value="TreeGrafter"/>
</dbReference>
<dbReference type="PANTHER" id="PTHR44360:SF1">
    <property type="entry name" value="DNAJ HOMOLOG SUBFAMILY B MEMBER 9"/>
    <property type="match status" value="1"/>
</dbReference>
<dbReference type="Gene3D" id="1.10.287.110">
    <property type="entry name" value="DnaJ domain"/>
    <property type="match status" value="1"/>
</dbReference>
<evidence type="ECO:0000256" key="1">
    <source>
        <dbReference type="ARBA" id="ARBA00023186"/>
    </source>
</evidence>
<dbReference type="PROSITE" id="PS50076">
    <property type="entry name" value="DNAJ_2"/>
    <property type="match status" value="1"/>
</dbReference>
<dbReference type="GO" id="GO:0051787">
    <property type="term" value="F:misfolded protein binding"/>
    <property type="evidence" value="ECO:0007669"/>
    <property type="project" value="TreeGrafter"/>
</dbReference>
<dbReference type="InterPro" id="IPR051948">
    <property type="entry name" value="Hsp70_co-chaperone_J-domain"/>
</dbReference>
<name>A0A563D7W8_9FLAO</name>
<dbReference type="RefSeq" id="WP_146293550.1">
    <property type="nucleotide sequence ID" value="NZ_SELH01000026.1"/>
</dbReference>
<evidence type="ECO:0000313" key="4">
    <source>
        <dbReference type="Proteomes" id="UP000319499"/>
    </source>
</evidence>
<dbReference type="EMBL" id="SELH01000026">
    <property type="protein sequence ID" value="TWP26187.1"/>
    <property type="molecule type" value="Genomic_DNA"/>
</dbReference>
<evidence type="ECO:0000259" key="2">
    <source>
        <dbReference type="PROSITE" id="PS50076"/>
    </source>
</evidence>
<keyword evidence="4" id="KW-1185">Reference proteome</keyword>
<dbReference type="CDD" id="cd06257">
    <property type="entry name" value="DnaJ"/>
    <property type="match status" value="1"/>
</dbReference>
<dbReference type="SMART" id="SM00271">
    <property type="entry name" value="DnaJ"/>
    <property type="match status" value="1"/>
</dbReference>
<organism evidence="3 4">
    <name type="scientific">Apibacter muscae</name>
    <dbReference type="NCBI Taxonomy" id="2509004"/>
    <lineage>
        <taxon>Bacteria</taxon>
        <taxon>Pseudomonadati</taxon>
        <taxon>Bacteroidota</taxon>
        <taxon>Flavobacteriia</taxon>
        <taxon>Flavobacteriales</taxon>
        <taxon>Weeksellaceae</taxon>
        <taxon>Apibacter</taxon>
    </lineage>
</organism>
<dbReference type="PANTHER" id="PTHR44360">
    <property type="entry name" value="DNAJ HOMOLOG SUBFAMILY B MEMBER 9"/>
    <property type="match status" value="1"/>
</dbReference>
<reference evidence="3 4" key="1">
    <citation type="submission" date="2019-02" db="EMBL/GenBank/DDBJ databases">
        <title>Apibacter muscae sp. nov.: a novel member of the house fly microbiota.</title>
        <authorList>
            <person name="Park R."/>
        </authorList>
    </citation>
    <scope>NUCLEOTIDE SEQUENCE [LARGE SCALE GENOMIC DNA]</scope>
    <source>
        <strain evidence="3 4">AL1</strain>
    </source>
</reference>
<dbReference type="AlphaFoldDB" id="A0A563D7W8"/>
<sequence>MKDLYSILNLTPSASSIEIRKSYRTLALKYHPDRNRDNVDYRKFFIEINEAYHILSNSELKKKYDLKYFTQKNKVVTPEIFLNKFIEIRKFLNSRNRNKISKKALYSALQKLLDNRNLHYLHTNCSQNIKEQIIKEVLACLKYLSSNDKLNIIKQLIILADSKSNLIDIIHSYIKSMNRNINLMNVLINIKRQIDQFLNKS</sequence>
<feature type="domain" description="J" evidence="2">
    <location>
        <begin position="3"/>
        <end position="68"/>
    </location>
</feature>
<gene>
    <name evidence="3" type="ORF">ETU09_10845</name>
</gene>
<keyword evidence="1" id="KW-0143">Chaperone</keyword>
<protein>
    <submittedName>
        <fullName evidence="3">J domain-containing protein</fullName>
    </submittedName>
</protein>
<dbReference type="InterPro" id="IPR036869">
    <property type="entry name" value="J_dom_sf"/>
</dbReference>
<dbReference type="SUPFAM" id="SSF46565">
    <property type="entry name" value="Chaperone J-domain"/>
    <property type="match status" value="1"/>
</dbReference>
<dbReference type="OrthoDB" id="9779622at2"/>